<name>A0A167EAE9_9GAMM</name>
<dbReference type="AlphaFoldDB" id="A0A167EAE9"/>
<reference evidence="1 2" key="1">
    <citation type="submission" date="2013-07" db="EMBL/GenBank/DDBJ databases">
        <title>Comparative Genomic and Metabolomic Analysis of Twelve Strains of Pseudoalteromonas luteoviolacea.</title>
        <authorList>
            <person name="Vynne N.G."/>
            <person name="Mansson M."/>
            <person name="Gram L."/>
        </authorList>
    </citation>
    <scope>NUCLEOTIDE SEQUENCE [LARGE SCALE GENOMIC DNA]</scope>
    <source>
        <strain evidence="1 2">H33</strain>
    </source>
</reference>
<dbReference type="RefSeq" id="WP_269200098.1">
    <property type="nucleotide sequence ID" value="NZ_AUXZ01000075.1"/>
</dbReference>
<proteinExistence type="predicted"/>
<evidence type="ECO:0000313" key="2">
    <source>
        <dbReference type="Proteomes" id="UP000076503"/>
    </source>
</evidence>
<comment type="caution">
    <text evidence="1">The sequence shown here is derived from an EMBL/GenBank/DDBJ whole genome shotgun (WGS) entry which is preliminary data.</text>
</comment>
<evidence type="ECO:0000313" key="1">
    <source>
        <dbReference type="EMBL" id="KZN50310.1"/>
    </source>
</evidence>
<accession>A0A167EAE9</accession>
<sequence length="43" mass="4642">MLNAPPCIAVNYGQSIQKIERKASGKVLATLKQKSPIIEMTGL</sequence>
<gene>
    <name evidence="1" type="ORF">N476_02140</name>
</gene>
<dbReference type="Proteomes" id="UP000076503">
    <property type="component" value="Unassembled WGS sequence"/>
</dbReference>
<dbReference type="PATRIC" id="fig|1365251.3.peg.2535"/>
<protein>
    <submittedName>
        <fullName evidence="1">Uncharacterized protein</fullName>
    </submittedName>
</protein>
<organism evidence="1 2">
    <name type="scientific">Pseudoalteromonas luteoviolacea H33</name>
    <dbReference type="NCBI Taxonomy" id="1365251"/>
    <lineage>
        <taxon>Bacteria</taxon>
        <taxon>Pseudomonadati</taxon>
        <taxon>Pseudomonadota</taxon>
        <taxon>Gammaproteobacteria</taxon>
        <taxon>Alteromonadales</taxon>
        <taxon>Pseudoalteromonadaceae</taxon>
        <taxon>Pseudoalteromonas</taxon>
    </lineage>
</organism>
<dbReference type="EMBL" id="AUXZ01000075">
    <property type="protein sequence ID" value="KZN50310.1"/>
    <property type="molecule type" value="Genomic_DNA"/>
</dbReference>